<dbReference type="RefSeq" id="WP_040201040.1">
    <property type="nucleotide sequence ID" value="NZ_CP010311.1"/>
</dbReference>
<dbReference type="Proteomes" id="UP000035036">
    <property type="component" value="Chromosome"/>
</dbReference>
<dbReference type="GO" id="GO:0030428">
    <property type="term" value="C:cell septum"/>
    <property type="evidence" value="ECO:0007669"/>
    <property type="project" value="TreeGrafter"/>
</dbReference>
<dbReference type="Gene3D" id="1.20.5.170">
    <property type="match status" value="1"/>
</dbReference>
<accession>A0A0B5FIL6</accession>
<proteinExistence type="predicted"/>
<dbReference type="PANTHER" id="PTHR37485:SF1">
    <property type="entry name" value="CELL DIVISION PROTEIN FTSB"/>
    <property type="match status" value="1"/>
</dbReference>
<evidence type="ECO:0008006" key="10">
    <source>
        <dbReference type="Google" id="ProtNLM"/>
    </source>
</evidence>
<keyword evidence="3" id="KW-0812">Transmembrane</keyword>
<organism evidence="8 9">
    <name type="scientific">Geoalkalibacter subterraneus</name>
    <dbReference type="NCBI Taxonomy" id="483547"/>
    <lineage>
        <taxon>Bacteria</taxon>
        <taxon>Pseudomonadati</taxon>
        <taxon>Thermodesulfobacteriota</taxon>
        <taxon>Desulfuromonadia</taxon>
        <taxon>Desulfuromonadales</taxon>
        <taxon>Geoalkalibacteraceae</taxon>
        <taxon>Geoalkalibacter</taxon>
    </lineage>
</organism>
<name>A0A0B5FIL6_9BACT</name>
<sequence length="95" mass="11232">MIVLLFALAFFGERGIMRTFRMLEYRAELQERIDQLEADNRELRQEVERLRNDYFYLEGLARKNLGMVKEDELVYQFPRTPDPASAKASDKDPAD</sequence>
<dbReference type="PANTHER" id="PTHR37485">
    <property type="entry name" value="CELL DIVISION PROTEIN FTSB"/>
    <property type="match status" value="1"/>
</dbReference>
<protein>
    <recommendedName>
        <fullName evidence="10">Septum formation initiator</fullName>
    </recommendedName>
</protein>
<keyword evidence="6" id="KW-0131">Cell cycle</keyword>
<evidence type="ECO:0000313" key="9">
    <source>
        <dbReference type="Proteomes" id="UP000035036"/>
    </source>
</evidence>
<keyword evidence="7" id="KW-0175">Coiled coil</keyword>
<dbReference type="KEGG" id="gsb:GSUB_12435"/>
<dbReference type="InterPro" id="IPR007060">
    <property type="entry name" value="FtsL/DivIC"/>
</dbReference>
<dbReference type="GO" id="GO:0043093">
    <property type="term" value="P:FtsZ-dependent cytokinesis"/>
    <property type="evidence" value="ECO:0007669"/>
    <property type="project" value="TreeGrafter"/>
</dbReference>
<keyword evidence="2" id="KW-0132">Cell division</keyword>
<feature type="coiled-coil region" evidence="7">
    <location>
        <begin position="26"/>
        <end position="53"/>
    </location>
</feature>
<evidence type="ECO:0000256" key="6">
    <source>
        <dbReference type="ARBA" id="ARBA00023306"/>
    </source>
</evidence>
<evidence type="ECO:0000256" key="2">
    <source>
        <dbReference type="ARBA" id="ARBA00022618"/>
    </source>
</evidence>
<gene>
    <name evidence="8" type="ORF">GSUB_12435</name>
</gene>
<dbReference type="STRING" id="483547.GSUB_12435"/>
<dbReference type="OrthoDB" id="5520945at2"/>
<dbReference type="Pfam" id="PF04977">
    <property type="entry name" value="DivIC"/>
    <property type="match status" value="1"/>
</dbReference>
<keyword evidence="1" id="KW-1003">Cell membrane</keyword>
<dbReference type="EMBL" id="CP010311">
    <property type="protein sequence ID" value="AJF07198.1"/>
    <property type="molecule type" value="Genomic_DNA"/>
</dbReference>
<evidence type="ECO:0000256" key="5">
    <source>
        <dbReference type="ARBA" id="ARBA00023136"/>
    </source>
</evidence>
<dbReference type="InterPro" id="IPR023081">
    <property type="entry name" value="Cell_div_FtsB"/>
</dbReference>
<keyword evidence="9" id="KW-1185">Reference proteome</keyword>
<keyword evidence="5" id="KW-0472">Membrane</keyword>
<dbReference type="AlphaFoldDB" id="A0A0B5FIL6"/>
<dbReference type="HOGENOM" id="CLU_134863_1_2_7"/>
<evidence type="ECO:0000256" key="7">
    <source>
        <dbReference type="SAM" id="Coils"/>
    </source>
</evidence>
<evidence type="ECO:0000256" key="4">
    <source>
        <dbReference type="ARBA" id="ARBA00022989"/>
    </source>
</evidence>
<evidence type="ECO:0000256" key="3">
    <source>
        <dbReference type="ARBA" id="ARBA00022692"/>
    </source>
</evidence>
<keyword evidence="4" id="KW-1133">Transmembrane helix</keyword>
<evidence type="ECO:0000313" key="8">
    <source>
        <dbReference type="EMBL" id="AJF07198.1"/>
    </source>
</evidence>
<evidence type="ECO:0000256" key="1">
    <source>
        <dbReference type="ARBA" id="ARBA00022475"/>
    </source>
</evidence>
<reference evidence="8 9" key="1">
    <citation type="journal article" date="2015" name="Genome Announc.">
        <title>Genomes of Geoalkalibacter ferrihydriticus Z-0531T and Geoalkalibacter subterraneus Red1T, Two Haloalkaliphilic Metal-Reducing Deltaproteobacteria.</title>
        <authorList>
            <person name="Badalamenti J.P."/>
            <person name="Krajmalnik-Brown R."/>
            <person name="Torres C.I."/>
            <person name="Bond D.R."/>
        </authorList>
    </citation>
    <scope>NUCLEOTIDE SEQUENCE [LARGE SCALE GENOMIC DNA]</scope>
    <source>
        <strain evidence="8 9">Red1</strain>
    </source>
</reference>